<dbReference type="GO" id="GO:0006749">
    <property type="term" value="P:glutathione metabolic process"/>
    <property type="evidence" value="ECO:0007669"/>
    <property type="project" value="TreeGrafter"/>
</dbReference>
<dbReference type="CDD" id="cd03192">
    <property type="entry name" value="GST_C_Sigma_like"/>
    <property type="match status" value="1"/>
</dbReference>
<dbReference type="AlphaFoldDB" id="G9HSP4"/>
<dbReference type="SUPFAM" id="SSF47616">
    <property type="entry name" value="GST C-terminal domain-like"/>
    <property type="match status" value="1"/>
</dbReference>
<dbReference type="PANTHER" id="PTHR11571">
    <property type="entry name" value="GLUTATHIONE S-TRANSFERASE"/>
    <property type="match status" value="1"/>
</dbReference>
<dbReference type="PROSITE" id="PS50404">
    <property type="entry name" value="GST_NTER"/>
    <property type="match status" value="1"/>
</dbReference>
<protein>
    <submittedName>
        <fullName evidence="3">Sigma glutathione S-transferase 3</fullName>
    </submittedName>
</protein>
<dbReference type="InterPro" id="IPR040079">
    <property type="entry name" value="Glutathione_S-Trfase"/>
</dbReference>
<dbReference type="Gene3D" id="3.40.30.10">
    <property type="entry name" value="Glutaredoxin"/>
    <property type="match status" value="1"/>
</dbReference>
<gene>
    <name evidence="3" type="primary">GSTS3</name>
</gene>
<dbReference type="InterPro" id="IPR004045">
    <property type="entry name" value="Glutathione_S-Trfase_N"/>
</dbReference>
<dbReference type="Pfam" id="PF14497">
    <property type="entry name" value="GST_C_3"/>
    <property type="match status" value="1"/>
</dbReference>
<dbReference type="InterPro" id="IPR050213">
    <property type="entry name" value="GST_superfamily"/>
</dbReference>
<dbReference type="PANTHER" id="PTHR11571:SF150">
    <property type="entry name" value="GLUTATHIONE S-TRANSFERASE"/>
    <property type="match status" value="1"/>
</dbReference>
<dbReference type="SFLD" id="SFLDG01205">
    <property type="entry name" value="AMPS.1"/>
    <property type="match status" value="1"/>
</dbReference>
<dbReference type="CDD" id="cd03039">
    <property type="entry name" value="GST_N_Sigma_like"/>
    <property type="match status" value="1"/>
</dbReference>
<keyword evidence="3" id="KW-0808">Transferase</keyword>
<evidence type="ECO:0000259" key="2">
    <source>
        <dbReference type="PROSITE" id="PS50405"/>
    </source>
</evidence>
<reference evidence="3" key="1">
    <citation type="submission" date="2011-07" db="EMBL/GenBank/DDBJ databases">
        <authorList>
            <person name="Zhao J.M."/>
            <person name="Zhang L.B."/>
            <person name="Wu H.F."/>
        </authorList>
    </citation>
    <scope>NUCLEOTIDE SEQUENCE</scope>
    <source>
        <tissue evidence="3">Hepatopancreas</tissue>
    </source>
</reference>
<feature type="domain" description="GST N-terminal" evidence="1">
    <location>
        <begin position="3"/>
        <end position="84"/>
    </location>
</feature>
<dbReference type="InterPro" id="IPR036282">
    <property type="entry name" value="Glutathione-S-Trfase_C_sf"/>
</dbReference>
<dbReference type="EMBL" id="JN388950">
    <property type="protein sequence ID" value="AEW46327.1"/>
    <property type="molecule type" value="mRNA"/>
</dbReference>
<reference evidence="3" key="2">
    <citation type="journal article" date="2012" name="Comp. Biochem. Physiol. C Toxicol. Pharmacol.">
        <title>Expression profiles of seven glutathione S-transferase (GST) genes from Venerupis philippinarum exposed to heavy metals and benzo[a]pyrene.</title>
        <authorList>
            <person name="Zhang L."/>
            <person name="Qiu L."/>
            <person name="Wu H."/>
            <person name="Liu X."/>
            <person name="You L."/>
            <person name="Pei D."/>
            <person name="Chen L."/>
            <person name="Wang Q."/>
            <person name="Zhao J."/>
        </authorList>
    </citation>
    <scope>NUCLEOTIDE SEQUENCE</scope>
    <source>
        <tissue evidence="3">Hepatopancreas</tissue>
    </source>
</reference>
<dbReference type="SUPFAM" id="SSF52833">
    <property type="entry name" value="Thioredoxin-like"/>
    <property type="match status" value="1"/>
</dbReference>
<feature type="domain" description="GST C-terminal" evidence="2">
    <location>
        <begin position="86"/>
        <end position="210"/>
    </location>
</feature>
<dbReference type="PROSITE" id="PS50405">
    <property type="entry name" value="GST_CTER"/>
    <property type="match status" value="1"/>
</dbReference>
<organism evidence="3">
    <name type="scientific">Ruditapes philippinarum</name>
    <name type="common">Japanese carpet shell</name>
    <name type="synonym">Venerupis philippinarum</name>
    <dbReference type="NCBI Taxonomy" id="129788"/>
    <lineage>
        <taxon>Eukaryota</taxon>
        <taxon>Metazoa</taxon>
        <taxon>Spiralia</taxon>
        <taxon>Lophotrochozoa</taxon>
        <taxon>Mollusca</taxon>
        <taxon>Bivalvia</taxon>
        <taxon>Autobranchia</taxon>
        <taxon>Heteroconchia</taxon>
        <taxon>Euheterodonta</taxon>
        <taxon>Imparidentia</taxon>
        <taxon>Neoheterodontei</taxon>
        <taxon>Venerida</taxon>
        <taxon>Veneroidea</taxon>
        <taxon>Veneridae</taxon>
        <taxon>Ruditapes</taxon>
    </lineage>
</organism>
<dbReference type="InterPro" id="IPR010987">
    <property type="entry name" value="Glutathione-S-Trfase_C-like"/>
</dbReference>
<accession>G9HSP4</accession>
<dbReference type="SFLD" id="SFLDG00363">
    <property type="entry name" value="AMPS_(cytGST):_Alpha-__Mu-__Pi"/>
    <property type="match status" value="1"/>
</dbReference>
<dbReference type="Gene3D" id="1.20.1050.10">
    <property type="match status" value="1"/>
</dbReference>
<name>G9HSP4_RUDPH</name>
<sequence>MFEKYQLLYFNKRGGGEIIRLVFVTAGIRYEDIRFSMEEWLKITPDMPMNCLPCLKSIKGDHTITYCQSGAIAKYLARKFDLYTDCADDNLLIDEMYDSVGDVRSVFVQSHMCKDETAKKEVNKKLVTETIPKFASFCKSRMNDFGSGGFVIGSKLTLADLAVFNMVDSCVEMGLESLWKPNQFLLDHRQHVMTNSNIAKWLQIRPKTEV</sequence>
<dbReference type="InterPro" id="IPR004046">
    <property type="entry name" value="GST_C"/>
</dbReference>
<evidence type="ECO:0000313" key="3">
    <source>
        <dbReference type="EMBL" id="AEW46327.1"/>
    </source>
</evidence>
<dbReference type="GO" id="GO:0004364">
    <property type="term" value="F:glutathione transferase activity"/>
    <property type="evidence" value="ECO:0007669"/>
    <property type="project" value="TreeGrafter"/>
</dbReference>
<dbReference type="InterPro" id="IPR036249">
    <property type="entry name" value="Thioredoxin-like_sf"/>
</dbReference>
<proteinExistence type="evidence at transcript level"/>
<dbReference type="SFLD" id="SFLDS00019">
    <property type="entry name" value="Glutathione_Transferase_(cytos"/>
    <property type="match status" value="1"/>
</dbReference>
<evidence type="ECO:0000259" key="1">
    <source>
        <dbReference type="PROSITE" id="PS50404"/>
    </source>
</evidence>